<dbReference type="GO" id="GO:0003697">
    <property type="term" value="F:single-stranded DNA binding"/>
    <property type="evidence" value="ECO:0007669"/>
    <property type="project" value="InterPro"/>
</dbReference>
<feature type="region of interest" description="Disordered" evidence="9">
    <location>
        <begin position="530"/>
        <end position="564"/>
    </location>
</feature>
<evidence type="ECO:0000256" key="8">
    <source>
        <dbReference type="ARBA" id="ARBA00023242"/>
    </source>
</evidence>
<evidence type="ECO:0000256" key="3">
    <source>
        <dbReference type="ARBA" id="ARBA00017770"/>
    </source>
</evidence>
<dbReference type="Proteomes" id="UP000694920">
    <property type="component" value="Unplaced"/>
</dbReference>
<dbReference type="RefSeq" id="XP_024942621.1">
    <property type="nucleotide sequence ID" value="XM_025086853.1"/>
</dbReference>
<dbReference type="SMART" id="SM01280">
    <property type="entry name" value="Mcm10"/>
    <property type="match status" value="1"/>
</dbReference>
<dbReference type="Gene3D" id="2.40.50.140">
    <property type="entry name" value="Nucleic acid-binding proteins"/>
    <property type="match status" value="1"/>
</dbReference>
<organism evidence="11 12">
    <name type="scientific">Cephus cinctus</name>
    <name type="common">Wheat stem sawfly</name>
    <dbReference type="NCBI Taxonomy" id="211228"/>
    <lineage>
        <taxon>Eukaryota</taxon>
        <taxon>Metazoa</taxon>
        <taxon>Ecdysozoa</taxon>
        <taxon>Arthropoda</taxon>
        <taxon>Hexapoda</taxon>
        <taxon>Insecta</taxon>
        <taxon>Pterygota</taxon>
        <taxon>Neoptera</taxon>
        <taxon>Endopterygota</taxon>
        <taxon>Hymenoptera</taxon>
        <taxon>Cephoidea</taxon>
        <taxon>Cephidae</taxon>
        <taxon>Cephus</taxon>
    </lineage>
</organism>
<protein>
    <recommendedName>
        <fullName evidence="3">Protein MCM10 homolog</fullName>
    </recommendedName>
</protein>
<dbReference type="GO" id="GO:0006270">
    <property type="term" value="P:DNA replication initiation"/>
    <property type="evidence" value="ECO:0007669"/>
    <property type="project" value="InterPro"/>
</dbReference>
<evidence type="ECO:0000256" key="6">
    <source>
        <dbReference type="ARBA" id="ARBA00022771"/>
    </source>
</evidence>
<dbReference type="InterPro" id="IPR055065">
    <property type="entry name" value="OB_MCM10"/>
</dbReference>
<evidence type="ECO:0000256" key="5">
    <source>
        <dbReference type="ARBA" id="ARBA00022723"/>
    </source>
</evidence>
<feature type="region of interest" description="Disordered" evidence="9">
    <location>
        <begin position="1"/>
        <end position="35"/>
    </location>
</feature>
<accession>A0AAJ7FMG9</accession>
<dbReference type="InterPro" id="IPR015411">
    <property type="entry name" value="Rep_factor_Mcm10_C"/>
</dbReference>
<keyword evidence="8" id="KW-0539">Nucleus</keyword>
<dbReference type="InterPro" id="IPR056791">
    <property type="entry name" value="Znf_Mcm10_C"/>
</dbReference>
<dbReference type="PANTHER" id="PTHR13454">
    <property type="entry name" value="PROTEIN MCM10 HOMOLOG"/>
    <property type="match status" value="1"/>
</dbReference>
<sequence>MDDDSDNDLGDILDNLLANDEESKDDINCDKGDTQKSTLTTAKSSLKELEFSFLDCVSPSKDESKSPKKSIGLVHQGDTDSSDDEGKRYFDKQKYSESGHSVKSLLKNQAFEKEDRGGPLQESNKTFDLSKRKSFIANAKREPFDFNKTGPTNTPSTSTDVYTDPIFGLRIVKPLVSSAELKERMVNRTPVPLSKVKNFVKTGNVNSDWVIAGVLTNKLPPKTSQKGKQYCIWKLSDLTDAMNTISLFLFGNAYKLMWKTSTGSVIGVLNPGVFDDDSKTDQAALSIDNPQKMMILGNSKDLGTCKSMKKNGEPCTSIVNKNRCEYCIYHVKREYKKCSKRTELQSDFNNRGFSMDALKKTASRSGLNSFSEKNMTLVPAKRNQKLHDKDCARLALLKSDVSLSEKKVHVMDNEQENKKKSYMVERTTNQAKKDLDRLSKLRAWGSTQTPMLEKANGFGTPETKLINDKVKNKSNENIGLSKLSALSIPKLGNGISGGVIDFSEPIAKKHMDLAKMNALKWVREKGSFKKSNPNKVRMTKDEKIEKVTKRRREDEEDEEKQDIRKVKKSNVLSDKFQEMIKATSAHTDLIEKSRDEEQEKYFNKLEVKEKMEEKMMSTYQVDCKAVKCLICKYTAFSSSDMCKEQRHPLRVIDAVKRFFKCSDCGNRTVSLDRIPSRSCQKCSSSNWMRAAMMDNKRIQIPGTSLSIRGGEEKFLGSAMKDANLDLLVPEVN</sequence>
<keyword evidence="6" id="KW-0863">Zinc-finger</keyword>
<keyword evidence="4" id="KW-0235">DNA replication</keyword>
<dbReference type="AlphaFoldDB" id="A0AAJ7FMG9"/>
<dbReference type="Pfam" id="PF24863">
    <property type="entry name" value="zf-CCCH_Mcm10"/>
    <property type="match status" value="1"/>
</dbReference>
<dbReference type="Pfam" id="PF09329">
    <property type="entry name" value="zf-primase"/>
    <property type="match status" value="1"/>
</dbReference>
<comment type="subcellular location">
    <subcellularLocation>
        <location evidence="1">Nucleus</location>
    </subcellularLocation>
</comment>
<dbReference type="GO" id="GO:0003688">
    <property type="term" value="F:DNA replication origin binding"/>
    <property type="evidence" value="ECO:0007669"/>
    <property type="project" value="TreeGrafter"/>
</dbReference>
<evidence type="ECO:0000256" key="2">
    <source>
        <dbReference type="ARBA" id="ARBA00009679"/>
    </source>
</evidence>
<evidence type="ECO:0000313" key="13">
    <source>
        <dbReference type="RefSeq" id="XP_024942621.1"/>
    </source>
</evidence>
<dbReference type="RefSeq" id="XP_015599038.1">
    <property type="nucleotide sequence ID" value="XM_015743552.2"/>
</dbReference>
<keyword evidence="7" id="KW-0862">Zinc</keyword>
<evidence type="ECO:0000313" key="11">
    <source>
        <dbReference type="Proteomes" id="UP000694920"/>
    </source>
</evidence>
<dbReference type="GO" id="GO:0008270">
    <property type="term" value="F:zinc ion binding"/>
    <property type="evidence" value="ECO:0007669"/>
    <property type="project" value="UniProtKB-KW"/>
</dbReference>
<evidence type="ECO:0000256" key="7">
    <source>
        <dbReference type="ARBA" id="ARBA00022833"/>
    </source>
</evidence>
<evidence type="ECO:0000256" key="1">
    <source>
        <dbReference type="ARBA" id="ARBA00004123"/>
    </source>
</evidence>
<feature type="compositionally biased region" description="Basic and acidic residues" evidence="9">
    <location>
        <begin position="25"/>
        <end position="34"/>
    </location>
</feature>
<dbReference type="InterPro" id="IPR040184">
    <property type="entry name" value="Mcm10"/>
</dbReference>
<evidence type="ECO:0000256" key="9">
    <source>
        <dbReference type="SAM" id="MobiDB-lite"/>
    </source>
</evidence>
<comment type="similarity">
    <text evidence="2">Belongs to the MCM10 family.</text>
</comment>
<feature type="region of interest" description="Disordered" evidence="9">
    <location>
        <begin position="58"/>
        <end position="87"/>
    </location>
</feature>
<feature type="compositionally biased region" description="Basic and acidic residues" evidence="9">
    <location>
        <begin position="538"/>
        <end position="553"/>
    </location>
</feature>
<evidence type="ECO:0000256" key="4">
    <source>
        <dbReference type="ARBA" id="ARBA00022705"/>
    </source>
</evidence>
<keyword evidence="5" id="KW-0479">Metal-binding</keyword>
<evidence type="ECO:0000259" key="10">
    <source>
        <dbReference type="SMART" id="SM01280"/>
    </source>
</evidence>
<name>A0AAJ7FMG9_CEPCN</name>
<dbReference type="KEGG" id="ccin:107269559"/>
<dbReference type="InterPro" id="IPR012340">
    <property type="entry name" value="NA-bd_OB-fold"/>
</dbReference>
<dbReference type="GeneID" id="107269559"/>
<dbReference type="Pfam" id="PF09332">
    <property type="entry name" value="Mcm10"/>
    <property type="match status" value="1"/>
</dbReference>
<dbReference type="InterPro" id="IPR015408">
    <property type="entry name" value="Znf_Mcm10/DnaG"/>
</dbReference>
<keyword evidence="11" id="KW-1185">Reference proteome</keyword>
<gene>
    <name evidence="12 13" type="primary">LOC107269559</name>
</gene>
<dbReference type="Pfam" id="PF22379">
    <property type="entry name" value="OB_MCM10"/>
    <property type="match status" value="1"/>
</dbReference>
<evidence type="ECO:0000313" key="12">
    <source>
        <dbReference type="RefSeq" id="XP_015599038.1"/>
    </source>
</evidence>
<proteinExistence type="inferred from homology"/>
<feature type="domain" description="Replication factor Mcm10 C-terminal" evidence="10">
    <location>
        <begin position="399"/>
        <end position="717"/>
    </location>
</feature>
<dbReference type="CTD" id="55388"/>
<dbReference type="GO" id="GO:0043596">
    <property type="term" value="C:nuclear replication fork"/>
    <property type="evidence" value="ECO:0007669"/>
    <property type="project" value="TreeGrafter"/>
</dbReference>
<dbReference type="PANTHER" id="PTHR13454:SF11">
    <property type="entry name" value="PROTEIN MCM10 HOMOLOG"/>
    <property type="match status" value="1"/>
</dbReference>
<feature type="compositionally biased region" description="Acidic residues" evidence="9">
    <location>
        <begin position="1"/>
        <end position="11"/>
    </location>
</feature>
<reference evidence="12 13" key="1">
    <citation type="submission" date="2025-04" db="UniProtKB">
        <authorList>
            <consortium name="RefSeq"/>
        </authorList>
    </citation>
    <scope>IDENTIFICATION</scope>
</reference>
<dbReference type="FunFam" id="2.40.50.140:FF:000174">
    <property type="entry name" value="DNA replication licensing factor mcm10"/>
    <property type="match status" value="1"/>
</dbReference>